<evidence type="ECO:0000256" key="2">
    <source>
        <dbReference type="ARBA" id="ARBA00023315"/>
    </source>
</evidence>
<dbReference type="Proteomes" id="UP000051324">
    <property type="component" value="Unassembled WGS sequence"/>
</dbReference>
<feature type="active site" evidence="5">
    <location>
        <position position="198"/>
    </location>
</feature>
<evidence type="ECO:0000313" key="8">
    <source>
        <dbReference type="Proteomes" id="UP000051324"/>
    </source>
</evidence>
<dbReference type="InterPro" id="IPR024925">
    <property type="entry name" value="Malonyl_CoA-ACP_transAc"/>
</dbReference>
<dbReference type="InterPro" id="IPR016036">
    <property type="entry name" value="Malonyl_transacylase_ACP-bd"/>
</dbReference>
<dbReference type="PATRIC" id="fig|1423724.4.peg.1607"/>
<dbReference type="SUPFAM" id="SSF55048">
    <property type="entry name" value="Probable ACP-binding domain of malonyl-CoA ACP transacylase"/>
    <property type="match status" value="1"/>
</dbReference>
<dbReference type="GO" id="GO:0006633">
    <property type="term" value="P:fatty acid biosynthetic process"/>
    <property type="evidence" value="ECO:0007669"/>
    <property type="project" value="TreeGrafter"/>
</dbReference>
<evidence type="ECO:0000256" key="4">
    <source>
        <dbReference type="PIRNR" id="PIRNR000446"/>
    </source>
</evidence>
<name>A0A0R1TSC5_9LACO</name>
<dbReference type="PANTHER" id="PTHR42681">
    <property type="entry name" value="MALONYL-COA-ACYL CARRIER PROTEIN TRANSACYLASE, MITOCHONDRIAL"/>
    <property type="match status" value="1"/>
</dbReference>
<dbReference type="InterPro" id="IPR050858">
    <property type="entry name" value="Mal-CoA-ACP_Trans/PKS_FabD"/>
</dbReference>
<dbReference type="EMBL" id="AZFT01000053">
    <property type="protein sequence ID" value="KRL84256.1"/>
    <property type="molecule type" value="Genomic_DNA"/>
</dbReference>
<evidence type="ECO:0000256" key="1">
    <source>
        <dbReference type="ARBA" id="ARBA00022679"/>
    </source>
</evidence>
<dbReference type="AlphaFoldDB" id="A0A0R1TSC5"/>
<dbReference type="eggNOG" id="COG0331">
    <property type="taxonomic scope" value="Bacteria"/>
</dbReference>
<comment type="similarity">
    <text evidence="4">Belongs to the fabD family.</text>
</comment>
<dbReference type="GO" id="GO:0005829">
    <property type="term" value="C:cytosol"/>
    <property type="evidence" value="ECO:0007669"/>
    <property type="project" value="TreeGrafter"/>
</dbReference>
<feature type="domain" description="Malonyl-CoA:ACP transacylase (MAT)" evidence="6">
    <location>
        <begin position="7"/>
        <end position="300"/>
    </location>
</feature>
<accession>A0A0R1TSC5</accession>
<evidence type="ECO:0000256" key="3">
    <source>
        <dbReference type="ARBA" id="ARBA00048462"/>
    </source>
</evidence>
<dbReference type="Gene3D" id="3.30.70.250">
    <property type="entry name" value="Malonyl-CoA ACP transacylase, ACP-binding"/>
    <property type="match status" value="1"/>
</dbReference>
<dbReference type="Gene3D" id="3.40.366.10">
    <property type="entry name" value="Malonyl-Coenzyme A Acyl Carrier Protein, domain 2"/>
    <property type="match status" value="1"/>
</dbReference>
<dbReference type="PIRSF" id="PIRSF000446">
    <property type="entry name" value="Mct"/>
    <property type="match status" value="1"/>
</dbReference>
<dbReference type="InterPro" id="IPR014043">
    <property type="entry name" value="Acyl_transferase_dom"/>
</dbReference>
<comment type="catalytic activity">
    <reaction evidence="3 4">
        <text>holo-[ACP] + malonyl-CoA = malonyl-[ACP] + CoA</text>
        <dbReference type="Rhea" id="RHEA:41792"/>
        <dbReference type="Rhea" id="RHEA-COMP:9623"/>
        <dbReference type="Rhea" id="RHEA-COMP:9685"/>
        <dbReference type="ChEBI" id="CHEBI:57287"/>
        <dbReference type="ChEBI" id="CHEBI:57384"/>
        <dbReference type="ChEBI" id="CHEBI:64479"/>
        <dbReference type="ChEBI" id="CHEBI:78449"/>
        <dbReference type="EC" id="2.3.1.39"/>
    </reaction>
</comment>
<dbReference type="PANTHER" id="PTHR42681:SF1">
    <property type="entry name" value="MALONYL-COA-ACYL CARRIER PROTEIN TRANSACYLASE, MITOCHONDRIAL"/>
    <property type="match status" value="1"/>
</dbReference>
<dbReference type="Pfam" id="PF00698">
    <property type="entry name" value="Acyl_transf_1"/>
    <property type="match status" value="1"/>
</dbReference>
<keyword evidence="1 4" id="KW-0808">Transferase</keyword>
<evidence type="ECO:0000256" key="5">
    <source>
        <dbReference type="PIRSR" id="PIRSR000446-1"/>
    </source>
</evidence>
<dbReference type="SMART" id="SM00827">
    <property type="entry name" value="PKS_AT"/>
    <property type="match status" value="1"/>
</dbReference>
<dbReference type="InterPro" id="IPR016035">
    <property type="entry name" value="Acyl_Trfase/lysoPLipase"/>
</dbReference>
<dbReference type="EC" id="2.3.1.39" evidence="4"/>
<organism evidence="7 8">
    <name type="scientific">Ligilactobacillus apodemi DSM 16634 = JCM 16172</name>
    <dbReference type="NCBI Taxonomy" id="1423724"/>
    <lineage>
        <taxon>Bacteria</taxon>
        <taxon>Bacillati</taxon>
        <taxon>Bacillota</taxon>
        <taxon>Bacilli</taxon>
        <taxon>Lactobacillales</taxon>
        <taxon>Lactobacillaceae</taxon>
        <taxon>Ligilactobacillus</taxon>
    </lineage>
</organism>
<dbReference type="GO" id="GO:0004314">
    <property type="term" value="F:[acyl-carrier-protein] S-malonyltransferase activity"/>
    <property type="evidence" value="ECO:0007669"/>
    <property type="project" value="UniProtKB-EC"/>
</dbReference>
<keyword evidence="2 4" id="KW-0012">Acyltransferase</keyword>
<comment type="caution">
    <text evidence="7">The sequence shown here is derived from an EMBL/GenBank/DDBJ whole genome shotgun (WGS) entry which is preliminary data.</text>
</comment>
<sequence length="311" mass="34334">MKRAVILFSGQGSQVDGMGIDFYQADPRFKEMIDQASELTKLSLLEVFKNCQTATTLELQPALTAFEVALFQMLTQDFELEIVGAVGLSLGEYPALIASGALFVPEGLALVTKRAKFMQAEAKTQQGALVAVLKPDLTELNKLCQQCSNEQEIVQIANYNSPKQVVLGGHVATVERLTTKLAVQGKKVVKLNVAGAFHTPLFATSKAQLAKEVTQIKFKDPAFTIFSNTTVEPFTAENLASILPKQVIEPTHFAKCLTQTLETKQPDLLLEIGPGNTLSKFARQIERSIPRYQVDTLERYRKTLAELREQE</sequence>
<evidence type="ECO:0000313" key="7">
    <source>
        <dbReference type="EMBL" id="KRL84256.1"/>
    </source>
</evidence>
<gene>
    <name evidence="7" type="ORF">FC32_GL001540</name>
</gene>
<dbReference type="OrthoDB" id="9805460at2"/>
<dbReference type="SUPFAM" id="SSF52151">
    <property type="entry name" value="FabD/lysophospholipase-like"/>
    <property type="match status" value="1"/>
</dbReference>
<dbReference type="STRING" id="1423724.FC32_GL001540"/>
<protein>
    <recommendedName>
        <fullName evidence="4">Malonyl CoA-acyl carrier protein transacylase</fullName>
        <ecNumber evidence="4">2.3.1.39</ecNumber>
    </recommendedName>
</protein>
<dbReference type="RefSeq" id="WP_025086775.1">
    <property type="nucleotide sequence ID" value="NZ_AZFT01000053.1"/>
</dbReference>
<evidence type="ECO:0000259" key="6">
    <source>
        <dbReference type="SMART" id="SM00827"/>
    </source>
</evidence>
<proteinExistence type="inferred from homology"/>
<reference evidence="7 8" key="1">
    <citation type="journal article" date="2015" name="Genome Announc.">
        <title>Expanding the biotechnology potential of lactobacilli through comparative genomics of 213 strains and associated genera.</title>
        <authorList>
            <person name="Sun Z."/>
            <person name="Harris H.M."/>
            <person name="McCann A."/>
            <person name="Guo C."/>
            <person name="Argimon S."/>
            <person name="Zhang W."/>
            <person name="Yang X."/>
            <person name="Jeffery I.B."/>
            <person name="Cooney J.C."/>
            <person name="Kagawa T.F."/>
            <person name="Liu W."/>
            <person name="Song Y."/>
            <person name="Salvetti E."/>
            <person name="Wrobel A."/>
            <person name="Rasinkangas P."/>
            <person name="Parkhill J."/>
            <person name="Rea M.C."/>
            <person name="O'Sullivan O."/>
            <person name="Ritari J."/>
            <person name="Douillard F.P."/>
            <person name="Paul Ross R."/>
            <person name="Yang R."/>
            <person name="Briner A.E."/>
            <person name="Felis G.E."/>
            <person name="de Vos W.M."/>
            <person name="Barrangou R."/>
            <person name="Klaenhammer T.R."/>
            <person name="Caufield P.W."/>
            <person name="Cui Y."/>
            <person name="Zhang H."/>
            <person name="O'Toole P.W."/>
        </authorList>
    </citation>
    <scope>NUCLEOTIDE SEQUENCE [LARGE SCALE GENOMIC DNA]</scope>
    <source>
        <strain evidence="7 8">DSM 16634</strain>
    </source>
</reference>
<dbReference type="InterPro" id="IPR001227">
    <property type="entry name" value="Ac_transferase_dom_sf"/>
</dbReference>
<feature type="active site" evidence="5">
    <location>
        <position position="89"/>
    </location>
</feature>
<keyword evidence="8" id="KW-1185">Reference proteome</keyword>